<keyword evidence="2" id="KW-1185">Reference proteome</keyword>
<dbReference type="EMBL" id="AOGZ02000014">
    <property type="protein sequence ID" value="EOQ97376.1"/>
    <property type="molecule type" value="Genomic_DNA"/>
</dbReference>
<proteinExistence type="predicted"/>
<comment type="caution">
    <text evidence="1">The sequence shown here is derived from an EMBL/GenBank/DDBJ whole genome shotgun (WGS) entry which is preliminary data.</text>
</comment>
<sequence>MEKTLLTFLSIDFKILRLLMKINLFPVRVPLNSNKNLGESK</sequence>
<dbReference type="Proteomes" id="UP000013984">
    <property type="component" value="Unassembled WGS sequence"/>
</dbReference>
<gene>
    <name evidence="1" type="ORF">LEP1GSC195_3924</name>
</gene>
<evidence type="ECO:0000313" key="1">
    <source>
        <dbReference type="EMBL" id="EOQ97376.1"/>
    </source>
</evidence>
<evidence type="ECO:0000313" key="2">
    <source>
        <dbReference type="Proteomes" id="UP000013984"/>
    </source>
</evidence>
<reference evidence="1" key="1">
    <citation type="submission" date="2013-04" db="EMBL/GenBank/DDBJ databases">
        <authorList>
            <person name="Harkins D.M."/>
            <person name="Durkin A.S."/>
            <person name="Brinkac L.M."/>
            <person name="Haft D.H."/>
            <person name="Selengut J.D."/>
            <person name="Sanka R."/>
            <person name="DePew J."/>
            <person name="Purushe J."/>
            <person name="Galloway R.L."/>
            <person name="Vinetz J.M."/>
            <person name="Sutton G.G."/>
            <person name="Nierman W.C."/>
            <person name="Fouts D.E."/>
        </authorList>
    </citation>
    <scope>NUCLEOTIDE SEQUENCE [LARGE SCALE GENOMIC DNA]</scope>
    <source>
        <strain evidence="1">CDC</strain>
    </source>
</reference>
<name>R9A5A6_9LEPT</name>
<dbReference type="STRING" id="1218599.LEP1GSC195_3924"/>
<organism evidence="1 2">
    <name type="scientific">Leptospira wolbachii serovar Codice str. CDC</name>
    <dbReference type="NCBI Taxonomy" id="1218599"/>
    <lineage>
        <taxon>Bacteria</taxon>
        <taxon>Pseudomonadati</taxon>
        <taxon>Spirochaetota</taxon>
        <taxon>Spirochaetia</taxon>
        <taxon>Leptospirales</taxon>
        <taxon>Leptospiraceae</taxon>
        <taxon>Leptospira</taxon>
    </lineage>
</organism>
<accession>R9A5A6</accession>
<dbReference type="AlphaFoldDB" id="R9A5A6"/>
<protein>
    <submittedName>
        <fullName evidence="1">Uncharacterized protein</fullName>
    </submittedName>
</protein>